<dbReference type="STRING" id="512399.A8709_08445"/>
<evidence type="ECO:0000256" key="1">
    <source>
        <dbReference type="SAM" id="SignalP"/>
    </source>
</evidence>
<evidence type="ECO:0000313" key="2">
    <source>
        <dbReference type="EMBL" id="OCT16688.1"/>
    </source>
</evidence>
<keyword evidence="1" id="KW-0732">Signal</keyword>
<dbReference type="AlphaFoldDB" id="A0A1C1A7X4"/>
<gene>
    <name evidence="2" type="ORF">A8709_08445</name>
</gene>
<dbReference type="EMBL" id="LYPC01000010">
    <property type="protein sequence ID" value="OCT16688.1"/>
    <property type="molecule type" value="Genomic_DNA"/>
</dbReference>
<organism evidence="2 3">
    <name type="scientific">Paenibacillus pectinilyticus</name>
    <dbReference type="NCBI Taxonomy" id="512399"/>
    <lineage>
        <taxon>Bacteria</taxon>
        <taxon>Bacillati</taxon>
        <taxon>Bacillota</taxon>
        <taxon>Bacilli</taxon>
        <taxon>Bacillales</taxon>
        <taxon>Paenibacillaceae</taxon>
        <taxon>Paenibacillus</taxon>
    </lineage>
</organism>
<proteinExistence type="predicted"/>
<feature type="chain" id="PRO_5039486680" evidence="1">
    <location>
        <begin position="22"/>
        <end position="146"/>
    </location>
</feature>
<protein>
    <submittedName>
        <fullName evidence="2">Uncharacterized protein</fullName>
    </submittedName>
</protein>
<reference evidence="3" key="1">
    <citation type="submission" date="2016-05" db="EMBL/GenBank/DDBJ databases">
        <title>Paenibacillus oryzae. sp. nov., isolated from the rice root.</title>
        <authorList>
            <person name="Zhang J."/>
            <person name="Zhang X."/>
        </authorList>
    </citation>
    <scope>NUCLEOTIDE SEQUENCE [LARGE SCALE GENOMIC DNA]</scope>
    <source>
        <strain evidence="3">KCTC13222</strain>
    </source>
</reference>
<comment type="caution">
    <text evidence="2">The sequence shown here is derived from an EMBL/GenBank/DDBJ whole genome shotgun (WGS) entry which is preliminary data.</text>
</comment>
<name>A0A1C1A7X4_9BACL</name>
<feature type="signal peptide" evidence="1">
    <location>
        <begin position="1"/>
        <end position="21"/>
    </location>
</feature>
<dbReference type="Proteomes" id="UP000093309">
    <property type="component" value="Unassembled WGS sequence"/>
</dbReference>
<dbReference type="PROSITE" id="PS51257">
    <property type="entry name" value="PROKAR_LIPOPROTEIN"/>
    <property type="match status" value="1"/>
</dbReference>
<accession>A0A1C1A7X4</accession>
<evidence type="ECO:0000313" key="3">
    <source>
        <dbReference type="Proteomes" id="UP000093309"/>
    </source>
</evidence>
<keyword evidence="3" id="KW-1185">Reference proteome</keyword>
<sequence>MRSIKAILICLSLLCLMTSCKSSNQTITFKDLIGLAERDITKIEFRDGGTGALFRTTDERKINEFWDFLNEHTYKKAKQPEPFTGYTYAGQLTSLNKETKIGFAKNMLSLDMYYNIIPENETDFDNYLRKIVESFGKVSTLDGNIP</sequence>